<evidence type="ECO:0000313" key="2">
    <source>
        <dbReference type="Proteomes" id="UP000298264"/>
    </source>
</evidence>
<accession>A0A4R9LUV7</accession>
<keyword evidence="2" id="KW-1185">Reference proteome</keyword>
<gene>
    <name evidence="1" type="ORF">EHS11_00865</name>
</gene>
<comment type="caution">
    <text evidence="1">The sequence shown here is derived from an EMBL/GenBank/DDBJ whole genome shotgun (WGS) entry which is preliminary data.</text>
</comment>
<proteinExistence type="predicted"/>
<dbReference type="Proteomes" id="UP000298264">
    <property type="component" value="Unassembled WGS sequence"/>
</dbReference>
<dbReference type="OrthoDB" id="332424at2"/>
<protein>
    <submittedName>
        <fullName evidence="1">Uncharacterized protein</fullName>
    </submittedName>
</protein>
<evidence type="ECO:0000313" key="1">
    <source>
        <dbReference type="EMBL" id="TGN14574.1"/>
    </source>
</evidence>
<sequence>MAETIRLRVKCHACSNLIEGTAKYGAGHYVPEGVSFEFVAVGKVEGPQGGRRVKAEVTCTCPNCGVKCKYNV</sequence>
<organism evidence="1 2">
    <name type="scientific">Leptospira ilyithenensis</name>
    <dbReference type="NCBI Taxonomy" id="2484901"/>
    <lineage>
        <taxon>Bacteria</taxon>
        <taxon>Pseudomonadati</taxon>
        <taxon>Spirochaetota</taxon>
        <taxon>Spirochaetia</taxon>
        <taxon>Leptospirales</taxon>
        <taxon>Leptospiraceae</taxon>
        <taxon>Leptospira</taxon>
    </lineage>
</organism>
<dbReference type="RefSeq" id="WP_109022477.1">
    <property type="nucleotide sequence ID" value="NZ_RQHV01000002.1"/>
</dbReference>
<dbReference type="AlphaFoldDB" id="A0A4R9LUV7"/>
<dbReference type="EMBL" id="RQHV01000002">
    <property type="protein sequence ID" value="TGN14574.1"/>
    <property type="molecule type" value="Genomic_DNA"/>
</dbReference>
<name>A0A4R9LUV7_9LEPT</name>
<reference evidence="1" key="1">
    <citation type="journal article" date="2019" name="PLoS Negl. Trop. Dis.">
        <title>Revisiting the worldwide diversity of Leptospira species in the environment.</title>
        <authorList>
            <person name="Vincent A.T."/>
            <person name="Schiettekatte O."/>
            <person name="Bourhy P."/>
            <person name="Veyrier F.J."/>
            <person name="Picardeau M."/>
        </authorList>
    </citation>
    <scope>NUCLEOTIDE SEQUENCE [LARGE SCALE GENOMIC DNA]</scope>
    <source>
        <strain evidence="1">201400974</strain>
    </source>
</reference>